<name>A0A4Q7MS03_9BACT</name>
<dbReference type="InterPro" id="IPR012808">
    <property type="entry name" value="CHP02453"/>
</dbReference>
<sequence>MPARERVLFLHSMIQSSTLTFFRQLRKNNHKTWFDAHRAQYEAARKNIEDFLQAVIDKHGKKDPDIAGLTAKSCLYRINRDIRFSKDKTPYKTHQAAGITKGGKKSPLAGYYVHIEPDGKTMVAGGIWMPEAANLKKIRQEIDYCYDEFNKIVTAKKFVNQFGGLYRGEDVSLVKVPQGFEKDNPAAEYLKFKSWLASREFSDADVTSKDFLKKVTDAFETMQPFLQFLNRPLEHD</sequence>
<reference evidence="1 2" key="1">
    <citation type="submission" date="2019-02" db="EMBL/GenBank/DDBJ databases">
        <title>Genomic Encyclopedia of Type Strains, Phase IV (KMG-IV): sequencing the most valuable type-strain genomes for metagenomic binning, comparative biology and taxonomic classification.</title>
        <authorList>
            <person name="Goeker M."/>
        </authorList>
    </citation>
    <scope>NUCLEOTIDE SEQUENCE [LARGE SCALE GENOMIC DNA]</scope>
    <source>
        <strain evidence="1 2">DSM 18116</strain>
    </source>
</reference>
<dbReference type="Pfam" id="PF09365">
    <property type="entry name" value="DUF2461"/>
    <property type="match status" value="1"/>
</dbReference>
<dbReference type="NCBIfam" id="TIGR02453">
    <property type="entry name" value="TIGR02453 family protein"/>
    <property type="match status" value="1"/>
</dbReference>
<evidence type="ECO:0000313" key="2">
    <source>
        <dbReference type="Proteomes" id="UP000293874"/>
    </source>
</evidence>
<proteinExistence type="predicted"/>
<protein>
    <submittedName>
        <fullName evidence="1">Uncharacterized protein (TIGR02453 family)</fullName>
    </submittedName>
</protein>
<keyword evidence="2" id="KW-1185">Reference proteome</keyword>
<dbReference type="AlphaFoldDB" id="A0A4Q7MS03"/>
<dbReference type="Proteomes" id="UP000293874">
    <property type="component" value="Unassembled WGS sequence"/>
</dbReference>
<gene>
    <name evidence="1" type="ORF">EV199_3461</name>
</gene>
<dbReference type="PIRSF" id="PIRSF028451">
    <property type="entry name" value="UCP028451"/>
    <property type="match status" value="1"/>
</dbReference>
<organism evidence="1 2">
    <name type="scientific">Pseudobacter ginsenosidimutans</name>
    <dbReference type="NCBI Taxonomy" id="661488"/>
    <lineage>
        <taxon>Bacteria</taxon>
        <taxon>Pseudomonadati</taxon>
        <taxon>Bacteroidota</taxon>
        <taxon>Chitinophagia</taxon>
        <taxon>Chitinophagales</taxon>
        <taxon>Chitinophagaceae</taxon>
        <taxon>Pseudobacter</taxon>
    </lineage>
</organism>
<accession>A0A4Q7MS03</accession>
<dbReference type="InterPro" id="IPR015996">
    <property type="entry name" value="UCP028451"/>
</dbReference>
<dbReference type="PANTHER" id="PTHR36452:SF1">
    <property type="entry name" value="DUF2461 DOMAIN-CONTAINING PROTEIN"/>
    <property type="match status" value="1"/>
</dbReference>
<dbReference type="EMBL" id="SGXA01000002">
    <property type="protein sequence ID" value="RZS71556.1"/>
    <property type="molecule type" value="Genomic_DNA"/>
</dbReference>
<evidence type="ECO:0000313" key="1">
    <source>
        <dbReference type="EMBL" id="RZS71556.1"/>
    </source>
</evidence>
<comment type="caution">
    <text evidence="1">The sequence shown here is derived from an EMBL/GenBank/DDBJ whole genome shotgun (WGS) entry which is preliminary data.</text>
</comment>
<dbReference type="PANTHER" id="PTHR36452">
    <property type="entry name" value="CHROMOSOME 12, WHOLE GENOME SHOTGUN SEQUENCE"/>
    <property type="match status" value="1"/>
</dbReference>